<proteinExistence type="predicted"/>
<reference evidence="1" key="1">
    <citation type="submission" date="2021-03" db="EMBL/GenBank/DDBJ databases">
        <title>Evolutionary priming and transition to the ectomycorrhizal habit in an iconic lineage of mushroom-forming fungi: is preadaptation a requirement?</title>
        <authorList>
            <consortium name="DOE Joint Genome Institute"/>
            <person name="Looney B.P."/>
            <person name="Miyauchi S."/>
            <person name="Morin E."/>
            <person name="Drula E."/>
            <person name="Courty P.E."/>
            <person name="Chicoki N."/>
            <person name="Fauchery L."/>
            <person name="Kohler A."/>
            <person name="Kuo A."/>
            <person name="LaButti K."/>
            <person name="Pangilinan J."/>
            <person name="Lipzen A."/>
            <person name="Riley R."/>
            <person name="Andreopoulos W."/>
            <person name="He G."/>
            <person name="Johnson J."/>
            <person name="Barry K.W."/>
            <person name="Grigoriev I.V."/>
            <person name="Nagy L."/>
            <person name="Hibbett D."/>
            <person name="Henrissat B."/>
            <person name="Matheny P.B."/>
            <person name="Labbe J."/>
            <person name="Martin A.F."/>
        </authorList>
    </citation>
    <scope>NUCLEOTIDE SEQUENCE</scope>
    <source>
        <strain evidence="1">BPL698</strain>
    </source>
</reference>
<evidence type="ECO:0000313" key="1">
    <source>
        <dbReference type="EMBL" id="KAI9512713.1"/>
    </source>
</evidence>
<accession>A0ACC0UM46</accession>
<gene>
    <name evidence="1" type="ORF">F5148DRAFT_1161025</name>
</gene>
<protein>
    <submittedName>
        <fullName evidence="1">Uncharacterized protein</fullName>
    </submittedName>
</protein>
<name>A0ACC0UM46_9AGAM</name>
<organism evidence="1 2">
    <name type="scientific">Russula earlei</name>
    <dbReference type="NCBI Taxonomy" id="71964"/>
    <lineage>
        <taxon>Eukaryota</taxon>
        <taxon>Fungi</taxon>
        <taxon>Dikarya</taxon>
        <taxon>Basidiomycota</taxon>
        <taxon>Agaricomycotina</taxon>
        <taxon>Agaricomycetes</taxon>
        <taxon>Russulales</taxon>
        <taxon>Russulaceae</taxon>
        <taxon>Russula</taxon>
    </lineage>
</organism>
<dbReference type="Proteomes" id="UP001207468">
    <property type="component" value="Unassembled WGS sequence"/>
</dbReference>
<evidence type="ECO:0000313" key="2">
    <source>
        <dbReference type="Proteomes" id="UP001207468"/>
    </source>
</evidence>
<dbReference type="EMBL" id="JAGFNK010000006">
    <property type="protein sequence ID" value="KAI9512713.1"/>
    <property type="molecule type" value="Genomic_DNA"/>
</dbReference>
<sequence>MAFINPETLSTIRRFTFATTVVFSLIVICVSADVVSLTNGFFSNFPGFSLATGLITFVTIIPMYFIDSFRQGSVFSYLVVEIGWLTVLWIFWLTSGSYAAWTDDQIIALDPAETSCNFGIFGDGPVSQVCHEIKAIIAFSFLLWLLLMGYTILLLVLGVRAQGGGHSPWKSSVRDGTLLYPAEIVRSPAQVEAAPASFSYPPVPI</sequence>
<comment type="caution">
    <text evidence="1">The sequence shown here is derived from an EMBL/GenBank/DDBJ whole genome shotgun (WGS) entry which is preliminary data.</text>
</comment>
<keyword evidence="2" id="KW-1185">Reference proteome</keyword>